<dbReference type="InterPro" id="IPR027897">
    <property type="entry name" value="DUF4559"/>
</dbReference>
<protein>
    <recommendedName>
        <fullName evidence="11">Ankyrin repeat domain-containing protein 50</fullName>
    </recommendedName>
</protein>
<dbReference type="InterPro" id="IPR002110">
    <property type="entry name" value="Ankyrin_rpt"/>
</dbReference>
<evidence type="ECO:0000256" key="5">
    <source>
        <dbReference type="SAM" id="MobiDB-lite"/>
    </source>
</evidence>
<keyword evidence="2 3" id="KW-0040">ANK repeat</keyword>
<feature type="compositionally biased region" description="Low complexity" evidence="5">
    <location>
        <begin position="1850"/>
        <end position="1861"/>
    </location>
</feature>
<feature type="transmembrane region" description="Helical" evidence="6">
    <location>
        <begin position="300"/>
        <end position="320"/>
    </location>
</feature>
<feature type="repeat" description="ANK" evidence="3">
    <location>
        <begin position="941"/>
        <end position="973"/>
    </location>
</feature>
<keyword evidence="6" id="KW-0812">Transmembrane</keyword>
<name>A0ABN8LKP6_9CNID</name>
<sequence length="2030" mass="231766">MAKASCSVPAVSTGPLTKPEYRNWLALGYALTKVLCKGLRPFVVRETRDFYKNVTAGIAAIPGAGPCKCVPVERRKPNKYHDMTICRWANILEAHHLSHKPNWKQSDPTKWMDPNLGPWEIAKLFLPDVGGHGVITSADDMDVTGILNLMYWCDQFTIPEPLIKDVRETRNEKWVHVPKPELSDADKAIAFASIEKLLQDPQLLGDPDAQKALKEIVNLKSVTDLHSMEAEVFADLKEFMDNMAQEAERNKEELGQLREDVDALQQRNIAFVNSVNAVIKLFVALLGYVGKNFKRLGKTIALLGVLLWMTWFLFGCWLQVPNDDKFMKEGCALEMKPDLWKLTYFDFSEFIASSRKGFFGRQWLYREMDKIMEKPDARGVLLIGNPGSGKTAFVCHLLCSRTSSPFIHNRILGYHFCMHSDKGTQNAAKFVRNLANMIAWTIDEYRKTILSDSFVKKVLQDNCEEEPDWCLQEGIITPLIKLQQQPKEPWYVVIDALDECAVDKTEILNMLKSKVLRFPVWLKLIITTRNISAITKSFEGMRRLELRQDDLRNVEDITNYTSDRIYPLESSIISKMKSYFSIKDNHTPSQRIVSNLVEKSQGNFLHVRLVLNALSATTDNTSWTENIPQTLDNLFQLYFERKFTTRNSFQPLRDIFEILVASYRPLSAQQIHSVLQLDNPTLDYEYDVMPRLEEVSLFLWHGSRSGLVRIYHASLSEWLTGETNRGQLYYVKKENGHKRLAKYYLQKTKNSRRRLTPEESFYLTCHIVEGGSNERQVRAFLSIPSNFINGTDKSNTTALHISARLAPPKVTKLLTKHFLDVDCLNNEYRTPAFVSASTGGLENLLILSSKGARLNYTLRCPNFKPSKSSKDPVRECRRMACEYSLLHIASQEGNVHIVEFLIKQHANVLKTTGCNNTAIQLAANNGHLEVLKTLKKAGGVLDEVSLHHAAAGGHTSVVDYLLKEGVEDNCIADSHLLRDNTHDKSEKSTMQMIDADHLEMRETALHVAVRKEHLSVIESLLSQPENTLNCVNAAGRRPLHEAVHFNNSKALQVMLVAGVNTSVRCNTSVSLNPRFFSRRTLAALWQNSYPCGFTALHIAAMRGYHSVAELLITHKADVNARDCNGSTPLHIAACHGMHSLVTLLVHSGAKINGRTFNFSTPLHSAGLCVATNSFCTLLELGSNFLAKDEKDLTALHHIVKNTEIVGREFFSDLYADKPIKRIEKSDEKQPWEKSDLQHTWLNAVVRITNSFTSNINMRQFYDSIHLIFETYSNVFHLLLQKSNASFLLTGSGGYDNTYLVYIASPIPFLLDTLEHNTLKSSGLTIFPDLLESTVFKFFRTFTPFYSDTDKQLCVFLSLLVKWNRVRLADMALKLSPLNINCPGHVGSSPLLTYLHNGGRHTSKVLAKQHEKVSISCGIPFENSTLHLISYHKLHYLHYLSEFLRGEEEWSKYLASNYSLFDYFLDEYQEVRDHRGLSNVIRTGDGPLALAIKSHPLGTKIIDDCFDVEGYNALHRAAQGTNVIALKRFLSWGANPTLKNADGFTPLWLPVLYSVKYTPFLNFRQEHILTGLELEIASVSASVILDHLLQSGSVNIGCNESRPDLTLYHLAAIRGMWRFVDHLLTEKQLTGVDVNCANRDGITPMYLAKLVGGATCDWHSPWCKVVDIIKKVGGTLRYPNLEAEYFLFFHLFYGVTPGNMSLELSDNEISTLQEECDRNECHDYQRDYSRLFKSSWDLDRAYDDYRNQVYQCDTYLSSEGCLPEIKRDLYHFESVLPALLEHQDVKYEHISISGDFSEILEIESSFLLSSLLDVTRPYSRNQRVKDTNRGRKPTGETHESNQQRTTEKNNNENQENGQNDQNKWTTNKNSGESGQERCECHRVSLRRAFLRFKEYVYQLQKLSRQIRSVMFAKGNFSRVLSRVDHALYNYYTTIYCNWQANTAKYVLFRFQVWNMKFFTRYVTENSRSVSISDFASSRIRKVLTRSSSDLMKLVLRLVSEKRFNDLDYLTILKFREPPLWKGTYAHGMDFQ</sequence>
<evidence type="ECO:0000256" key="3">
    <source>
        <dbReference type="PROSITE-ProRule" id="PRU00023"/>
    </source>
</evidence>
<dbReference type="InterPro" id="IPR056884">
    <property type="entry name" value="NPHP3-like_N"/>
</dbReference>
<dbReference type="Gene3D" id="3.40.50.300">
    <property type="entry name" value="P-loop containing nucleotide triphosphate hydrolases"/>
    <property type="match status" value="1"/>
</dbReference>
<dbReference type="PROSITE" id="PS50088">
    <property type="entry name" value="ANK_REPEAT"/>
    <property type="match status" value="5"/>
</dbReference>
<feature type="repeat" description="ANK" evidence="3">
    <location>
        <begin position="1091"/>
        <end position="1123"/>
    </location>
</feature>
<evidence type="ECO:0008006" key="11">
    <source>
        <dbReference type="Google" id="ProtNLM"/>
    </source>
</evidence>
<dbReference type="SUPFAM" id="SSF48403">
    <property type="entry name" value="Ankyrin repeat"/>
    <property type="match status" value="3"/>
</dbReference>
<organism evidence="9 10">
    <name type="scientific">Porites evermanni</name>
    <dbReference type="NCBI Taxonomy" id="104178"/>
    <lineage>
        <taxon>Eukaryota</taxon>
        <taxon>Metazoa</taxon>
        <taxon>Cnidaria</taxon>
        <taxon>Anthozoa</taxon>
        <taxon>Hexacorallia</taxon>
        <taxon>Scleractinia</taxon>
        <taxon>Fungiina</taxon>
        <taxon>Poritidae</taxon>
        <taxon>Porites</taxon>
    </lineage>
</organism>
<dbReference type="Pfam" id="PF15112">
    <property type="entry name" value="DUF4559"/>
    <property type="match status" value="1"/>
</dbReference>
<dbReference type="Pfam" id="PF25521">
    <property type="entry name" value="WHD_TANC1"/>
    <property type="match status" value="1"/>
</dbReference>
<feature type="compositionally biased region" description="Polar residues" evidence="5">
    <location>
        <begin position="1862"/>
        <end position="1872"/>
    </location>
</feature>
<dbReference type="InterPro" id="IPR036770">
    <property type="entry name" value="Ankyrin_rpt-contain_sf"/>
</dbReference>
<feature type="transmembrane region" description="Helical" evidence="6">
    <location>
        <begin position="269"/>
        <end position="288"/>
    </location>
</feature>
<evidence type="ECO:0000256" key="6">
    <source>
        <dbReference type="SAM" id="Phobius"/>
    </source>
</evidence>
<evidence type="ECO:0000259" key="8">
    <source>
        <dbReference type="Pfam" id="PF25521"/>
    </source>
</evidence>
<dbReference type="EMBL" id="CALNXI010000067">
    <property type="protein sequence ID" value="CAH3017629.1"/>
    <property type="molecule type" value="Genomic_DNA"/>
</dbReference>
<feature type="coiled-coil region" evidence="4">
    <location>
        <begin position="237"/>
        <end position="267"/>
    </location>
</feature>
<comment type="caution">
    <text evidence="9">The sequence shown here is derived from an EMBL/GenBank/DDBJ whole genome shotgun (WGS) entry which is preliminary data.</text>
</comment>
<feature type="repeat" description="ANK" evidence="3">
    <location>
        <begin position="1034"/>
        <end position="1066"/>
    </location>
</feature>
<dbReference type="SUPFAM" id="SSF52540">
    <property type="entry name" value="P-loop containing nucleoside triphosphate hydrolases"/>
    <property type="match status" value="1"/>
</dbReference>
<dbReference type="InterPro" id="IPR027417">
    <property type="entry name" value="P-loop_NTPase"/>
</dbReference>
<dbReference type="PANTHER" id="PTHR24198:SF165">
    <property type="entry name" value="ANKYRIN REPEAT-CONTAINING PROTEIN-RELATED"/>
    <property type="match status" value="1"/>
</dbReference>
<gene>
    <name evidence="9" type="ORF">PEVE_00038814</name>
</gene>
<evidence type="ECO:0000256" key="2">
    <source>
        <dbReference type="ARBA" id="ARBA00023043"/>
    </source>
</evidence>
<proteinExistence type="predicted"/>
<dbReference type="Pfam" id="PF12796">
    <property type="entry name" value="Ank_2"/>
    <property type="match status" value="3"/>
</dbReference>
<keyword evidence="4" id="KW-0175">Coiled coil</keyword>
<evidence type="ECO:0000256" key="4">
    <source>
        <dbReference type="SAM" id="Coils"/>
    </source>
</evidence>
<evidence type="ECO:0000259" key="7">
    <source>
        <dbReference type="Pfam" id="PF24883"/>
    </source>
</evidence>
<feature type="domain" description="TANC1/2-like winged helix" evidence="8">
    <location>
        <begin position="642"/>
        <end position="769"/>
    </location>
</feature>
<feature type="repeat" description="ANK" evidence="3">
    <location>
        <begin position="1508"/>
        <end position="1540"/>
    </location>
</feature>
<keyword evidence="6" id="KW-1133">Transmembrane helix</keyword>
<evidence type="ECO:0000313" key="10">
    <source>
        <dbReference type="Proteomes" id="UP001159427"/>
    </source>
</evidence>
<dbReference type="SMART" id="SM00248">
    <property type="entry name" value="ANK"/>
    <property type="match status" value="13"/>
</dbReference>
<dbReference type="InterPro" id="IPR058056">
    <property type="entry name" value="WH_TANC1/2"/>
</dbReference>
<keyword evidence="6" id="KW-0472">Membrane</keyword>
<dbReference type="PANTHER" id="PTHR24198">
    <property type="entry name" value="ANKYRIN REPEAT AND PROTEIN KINASE DOMAIN-CONTAINING PROTEIN"/>
    <property type="match status" value="1"/>
</dbReference>
<dbReference type="Gene3D" id="1.25.40.20">
    <property type="entry name" value="Ankyrin repeat-containing domain"/>
    <property type="match status" value="5"/>
</dbReference>
<feature type="repeat" description="ANK" evidence="3">
    <location>
        <begin position="1124"/>
        <end position="1156"/>
    </location>
</feature>
<keyword evidence="1" id="KW-0677">Repeat</keyword>
<feature type="region of interest" description="Disordered" evidence="5">
    <location>
        <begin position="1821"/>
        <end position="1876"/>
    </location>
</feature>
<accession>A0ABN8LKP6</accession>
<reference evidence="9 10" key="1">
    <citation type="submission" date="2022-05" db="EMBL/GenBank/DDBJ databases">
        <authorList>
            <consortium name="Genoscope - CEA"/>
            <person name="William W."/>
        </authorList>
    </citation>
    <scope>NUCLEOTIDE SEQUENCE [LARGE SCALE GENOMIC DNA]</scope>
</reference>
<dbReference type="Proteomes" id="UP001159427">
    <property type="component" value="Unassembled WGS sequence"/>
</dbReference>
<feature type="compositionally biased region" description="Basic and acidic residues" evidence="5">
    <location>
        <begin position="1822"/>
        <end position="1849"/>
    </location>
</feature>
<evidence type="ECO:0000313" key="9">
    <source>
        <dbReference type="EMBL" id="CAH3017629.1"/>
    </source>
</evidence>
<evidence type="ECO:0000256" key="1">
    <source>
        <dbReference type="ARBA" id="ARBA00022737"/>
    </source>
</evidence>
<keyword evidence="10" id="KW-1185">Reference proteome</keyword>
<dbReference type="PROSITE" id="PS50297">
    <property type="entry name" value="ANK_REP_REGION"/>
    <property type="match status" value="2"/>
</dbReference>
<dbReference type="Pfam" id="PF24883">
    <property type="entry name" value="NPHP3_N"/>
    <property type="match status" value="1"/>
</dbReference>
<feature type="domain" description="Nephrocystin 3-like N-terminal" evidence="7">
    <location>
        <begin position="367"/>
        <end position="529"/>
    </location>
</feature>